<feature type="transmembrane region" description="Helical" evidence="1">
    <location>
        <begin position="437"/>
        <end position="456"/>
    </location>
</feature>
<name>A0ABV1SIS8_9RHOB</name>
<keyword evidence="1" id="KW-0472">Membrane</keyword>
<feature type="transmembrane region" description="Helical" evidence="1">
    <location>
        <begin position="462"/>
        <end position="484"/>
    </location>
</feature>
<evidence type="ECO:0000256" key="1">
    <source>
        <dbReference type="SAM" id="Phobius"/>
    </source>
</evidence>
<evidence type="ECO:0000313" key="2">
    <source>
        <dbReference type="EMBL" id="MER5172819.1"/>
    </source>
</evidence>
<reference evidence="2 3" key="1">
    <citation type="submission" date="2024-06" db="EMBL/GenBank/DDBJ databases">
        <title>Thioclava kandeliae sp. nov. from a rhizosphere soil sample of Kandelia candel in a mangrove.</title>
        <authorList>
            <person name="Mu T."/>
        </authorList>
    </citation>
    <scope>NUCLEOTIDE SEQUENCE [LARGE SCALE GENOMIC DNA]</scope>
    <source>
        <strain evidence="2 3">CPCC 100088</strain>
    </source>
</reference>
<feature type="transmembrane region" description="Helical" evidence="1">
    <location>
        <begin position="297"/>
        <end position="315"/>
    </location>
</feature>
<evidence type="ECO:0000313" key="3">
    <source>
        <dbReference type="Proteomes" id="UP001438953"/>
    </source>
</evidence>
<sequence>MSSEIQAAVVPFLVGFTGHRQIDDPQALRQRLRQLLREITLGVNNCRPILMTGLAEGADQIAADVALELGWELVAALPFAATDHRHGAPGTPERQRFDQWLARARHQINISVLAQLETREPDPSAYAALGRWLGQFSHVLIAAWDGVANRDAGGTSDVLFERMKLEPPRSNAGDLHDSWSLSYVVPTPRRGQASIAVAGWYKSEQELVGATPATIQTGEALRPFARLNGVAERLGQVAGNSHLAQFPARFDAVEKKAKAKVTRRRWNWRWLCLSALTAVGAQGIYGDFGDRLPQSLSLSALCVFLMALAVSGLIIRRNQRLDLMHEGEPWDFRLFAEVLRVLRAWRQAGYASTRPELVSLLGARSHVPDWIVQAVRGFSLSCLCGEASESCRHNGGQRRDLEAMRKDWIEGQIRYFQAKVKRAKRAEGWRWLARRSLYASGLFATMRLVCDALGYGGLIPDVLWFLATVLPAAGGVMVLSFDLFAQAGLTPAAPGLLARFETLNALVRDEKNLAARSTVLRPDEPLSVQFGETGRLAVEEVCLFHKEAQSARSKLREFLF</sequence>
<dbReference type="Proteomes" id="UP001438953">
    <property type="component" value="Unassembled WGS sequence"/>
</dbReference>
<gene>
    <name evidence="2" type="ORF">VSX56_13665</name>
</gene>
<accession>A0ABV1SIS8</accession>
<protein>
    <recommendedName>
        <fullName evidence="4">SMODS and SLOG-associating 2TM effector domain-containing protein</fullName>
    </recommendedName>
</protein>
<dbReference type="SUPFAM" id="SSF102405">
    <property type="entry name" value="MCP/YpsA-like"/>
    <property type="match status" value="1"/>
</dbReference>
<dbReference type="EMBL" id="JAYWLC010000011">
    <property type="protein sequence ID" value="MER5172819.1"/>
    <property type="molecule type" value="Genomic_DNA"/>
</dbReference>
<organism evidence="2 3">
    <name type="scientific">Thioclava kandeliae</name>
    <dbReference type="NCBI Taxonomy" id="3070818"/>
    <lineage>
        <taxon>Bacteria</taxon>
        <taxon>Pseudomonadati</taxon>
        <taxon>Pseudomonadota</taxon>
        <taxon>Alphaproteobacteria</taxon>
        <taxon>Rhodobacterales</taxon>
        <taxon>Paracoccaceae</taxon>
        <taxon>Thioclava</taxon>
    </lineage>
</organism>
<proteinExistence type="predicted"/>
<keyword evidence="1" id="KW-0812">Transmembrane</keyword>
<keyword evidence="1" id="KW-1133">Transmembrane helix</keyword>
<keyword evidence="3" id="KW-1185">Reference proteome</keyword>
<feature type="transmembrane region" description="Helical" evidence="1">
    <location>
        <begin position="266"/>
        <end position="285"/>
    </location>
</feature>
<dbReference type="Gene3D" id="3.40.50.450">
    <property type="match status" value="1"/>
</dbReference>
<comment type="caution">
    <text evidence="2">The sequence shown here is derived from an EMBL/GenBank/DDBJ whole genome shotgun (WGS) entry which is preliminary data.</text>
</comment>
<dbReference type="RefSeq" id="WP_350937873.1">
    <property type="nucleotide sequence ID" value="NZ_JAYWLC010000011.1"/>
</dbReference>
<evidence type="ECO:0008006" key="4">
    <source>
        <dbReference type="Google" id="ProtNLM"/>
    </source>
</evidence>